<feature type="region of interest" description="Disordered" evidence="1">
    <location>
        <begin position="185"/>
        <end position="213"/>
    </location>
</feature>
<keyword evidence="2" id="KW-0732">Signal</keyword>
<gene>
    <name evidence="3" type="ORF">QO016_004210</name>
</gene>
<evidence type="ECO:0000313" key="3">
    <source>
        <dbReference type="EMBL" id="MDQ0444688.1"/>
    </source>
</evidence>
<dbReference type="Proteomes" id="UP001236369">
    <property type="component" value="Unassembled WGS sequence"/>
</dbReference>
<comment type="caution">
    <text evidence="3">The sequence shown here is derived from an EMBL/GenBank/DDBJ whole genome shotgun (WGS) entry which is preliminary data.</text>
</comment>
<sequence>MNLPLRMLVMVGKRFCLLGVVLAATLAPWPAGAEEGNVFSNLFKYGGTTVPPSQPKEVEAAYCPTVDVAEGGAALRTVAGDNVRTQISLGRIARECARQPDGSVRVKVGVEARVLLGPAGAPGRFDVPVTFAIKHNDKVVTSRMARTNAEIGRGEAQGFAQIVVDDLVVPADMAADYDIEVSLGAGKASPGKAKPRHRKPAAAVSAGGGDAAQ</sequence>
<dbReference type="EMBL" id="JAUSVV010000015">
    <property type="protein sequence ID" value="MDQ0444688.1"/>
    <property type="molecule type" value="Genomic_DNA"/>
</dbReference>
<keyword evidence="4" id="KW-1185">Reference proteome</keyword>
<evidence type="ECO:0000256" key="1">
    <source>
        <dbReference type="SAM" id="MobiDB-lite"/>
    </source>
</evidence>
<proteinExistence type="predicted"/>
<dbReference type="RefSeq" id="WP_306424689.1">
    <property type="nucleotide sequence ID" value="NZ_BPQX01000045.1"/>
</dbReference>
<accession>A0ABU0HS76</accession>
<feature type="signal peptide" evidence="2">
    <location>
        <begin position="1"/>
        <end position="33"/>
    </location>
</feature>
<evidence type="ECO:0000313" key="4">
    <source>
        <dbReference type="Proteomes" id="UP001236369"/>
    </source>
</evidence>
<evidence type="ECO:0000256" key="2">
    <source>
        <dbReference type="SAM" id="SignalP"/>
    </source>
</evidence>
<name>A0ABU0HS76_9HYPH</name>
<reference evidence="3 4" key="1">
    <citation type="submission" date="2023-07" db="EMBL/GenBank/DDBJ databases">
        <title>Genomic Encyclopedia of Type Strains, Phase IV (KMG-IV): sequencing the most valuable type-strain genomes for metagenomic binning, comparative biology and taxonomic classification.</title>
        <authorList>
            <person name="Goeker M."/>
        </authorList>
    </citation>
    <scope>NUCLEOTIDE SEQUENCE [LARGE SCALE GENOMIC DNA]</scope>
    <source>
        <strain evidence="3 4">DSM 19562</strain>
    </source>
</reference>
<organism evidence="3 4">
    <name type="scientific">Methylobacterium persicinum</name>
    <dbReference type="NCBI Taxonomy" id="374426"/>
    <lineage>
        <taxon>Bacteria</taxon>
        <taxon>Pseudomonadati</taxon>
        <taxon>Pseudomonadota</taxon>
        <taxon>Alphaproteobacteria</taxon>
        <taxon>Hyphomicrobiales</taxon>
        <taxon>Methylobacteriaceae</taxon>
        <taxon>Methylobacterium</taxon>
    </lineage>
</organism>
<protein>
    <submittedName>
        <fullName evidence="3">Uncharacterized protein</fullName>
    </submittedName>
</protein>
<feature type="chain" id="PRO_5046195131" evidence="2">
    <location>
        <begin position="34"/>
        <end position="213"/>
    </location>
</feature>